<dbReference type="InterPro" id="IPR002645">
    <property type="entry name" value="STAS_dom"/>
</dbReference>
<dbReference type="GO" id="GO:0016020">
    <property type="term" value="C:membrane"/>
    <property type="evidence" value="ECO:0007669"/>
    <property type="project" value="UniProtKB-SubCell"/>
</dbReference>
<comment type="subcellular location">
    <subcellularLocation>
        <location evidence="1">Membrane</location>
        <topology evidence="1">Multi-pass membrane protein</topology>
    </subcellularLocation>
</comment>
<proteinExistence type="predicted"/>
<feature type="transmembrane region" description="Helical" evidence="5">
    <location>
        <begin position="40"/>
        <end position="59"/>
    </location>
</feature>
<feature type="transmembrane region" description="Helical" evidence="5">
    <location>
        <begin position="155"/>
        <end position="174"/>
    </location>
</feature>
<gene>
    <name evidence="7" type="ORF">GDO86_005506</name>
</gene>
<evidence type="ECO:0000256" key="2">
    <source>
        <dbReference type="ARBA" id="ARBA00022692"/>
    </source>
</evidence>
<feature type="transmembrane region" description="Helical" evidence="5">
    <location>
        <begin position="65"/>
        <end position="89"/>
    </location>
</feature>
<dbReference type="Pfam" id="PF01740">
    <property type="entry name" value="STAS"/>
    <property type="match status" value="1"/>
</dbReference>
<evidence type="ECO:0000256" key="1">
    <source>
        <dbReference type="ARBA" id="ARBA00004141"/>
    </source>
</evidence>
<dbReference type="EMBL" id="JAACNH010000006">
    <property type="protein sequence ID" value="KAG8439308.1"/>
    <property type="molecule type" value="Genomic_DNA"/>
</dbReference>
<accession>A0A8T2J7E5</accession>
<dbReference type="CDD" id="cd07042">
    <property type="entry name" value="STAS_SulP_like_sulfate_transporter"/>
    <property type="match status" value="1"/>
</dbReference>
<organism evidence="7 8">
    <name type="scientific">Hymenochirus boettgeri</name>
    <name type="common">Congo dwarf clawed frog</name>
    <dbReference type="NCBI Taxonomy" id="247094"/>
    <lineage>
        <taxon>Eukaryota</taxon>
        <taxon>Metazoa</taxon>
        <taxon>Chordata</taxon>
        <taxon>Craniata</taxon>
        <taxon>Vertebrata</taxon>
        <taxon>Euteleostomi</taxon>
        <taxon>Amphibia</taxon>
        <taxon>Batrachia</taxon>
        <taxon>Anura</taxon>
        <taxon>Pipoidea</taxon>
        <taxon>Pipidae</taxon>
        <taxon>Pipinae</taxon>
        <taxon>Hymenochirus</taxon>
    </lineage>
</organism>
<evidence type="ECO:0000313" key="7">
    <source>
        <dbReference type="EMBL" id="KAG8439308.1"/>
    </source>
</evidence>
<dbReference type="PANTHER" id="PTHR11814">
    <property type="entry name" value="SULFATE TRANSPORTER"/>
    <property type="match status" value="1"/>
</dbReference>
<reference evidence="7" key="1">
    <citation type="thesis" date="2020" institute="ProQuest LLC" country="789 East Eisenhower Parkway, Ann Arbor, MI, USA">
        <title>Comparative Genomics and Chromosome Evolution.</title>
        <authorList>
            <person name="Mudd A.B."/>
        </authorList>
    </citation>
    <scope>NUCLEOTIDE SEQUENCE</scope>
    <source>
        <strain evidence="7">Female2</strain>
        <tissue evidence="7">Blood</tissue>
    </source>
</reference>
<name>A0A8T2J7E5_9PIPI</name>
<evidence type="ECO:0000256" key="5">
    <source>
        <dbReference type="SAM" id="Phobius"/>
    </source>
</evidence>
<evidence type="ECO:0000313" key="8">
    <source>
        <dbReference type="Proteomes" id="UP000812440"/>
    </source>
</evidence>
<sequence>MIGESVSKQLKAAGYETDTVTTTVLNSTLAVNKTICDRSCYAITVATTITFIAGIYQILLGMFQLGFISMYLSEPLLSGFVTGSSLTILTSQMKYLLGLKIPRCDGPGSLVLTWIDIFQNLPNTNICDLLTSIVAIVMIVPVKEINDRFKSKMKIPFPIELIVIIVATLVSYYFNFKGNYKSSVCGYIPTGFKAPRVPEWSLIGNIAADAVPIAIIGFAMTVSLAEIFAKKHGYTVSSNQEMVAIGLCNFISSFFYGFVSCAALAKSLLRESTGANTQFNGIISSCVLLLVLLAIAPLFYSLQNCVLGVITITSLRGALRKFADTPKMWRVSKIDTVVWWVSMLASSLITTEIGLLVAVCFSILCVIFRTQRPRATLLGKVTGTEIYEDQFTYRELSNIPNVKIYRFDASLYYANKDYFKSTLYDKTEINPSLVSSLQKKVKKEEQATAGQPKNRFIARFNLIKTSNKARTSTRTSAPQLDIHSLIIDCGAMQFIDTVGLSVLKEVRNDYEEIEVQVFLANCNPSVRHILHNGGYFSNTSGDVELLAFHSVHDAVTFAERKFREKQREIQISNAAFSFDPNQAVSDDLKD</sequence>
<feature type="transmembrane region" description="Helical" evidence="5">
    <location>
        <begin position="277"/>
        <end position="295"/>
    </location>
</feature>
<dbReference type="Gene3D" id="3.30.750.24">
    <property type="entry name" value="STAS domain"/>
    <property type="match status" value="1"/>
</dbReference>
<dbReference type="Proteomes" id="UP000812440">
    <property type="component" value="Chromosome 3"/>
</dbReference>
<feature type="transmembrane region" description="Helical" evidence="5">
    <location>
        <begin position="210"/>
        <end position="229"/>
    </location>
</feature>
<dbReference type="InterPro" id="IPR011547">
    <property type="entry name" value="SLC26A/SulP_dom"/>
</dbReference>
<comment type="caution">
    <text evidence="7">The sequence shown here is derived from an EMBL/GenBank/DDBJ whole genome shotgun (WGS) entry which is preliminary data.</text>
</comment>
<dbReference type="NCBIfam" id="TIGR00815">
    <property type="entry name" value="sulP"/>
    <property type="match status" value="1"/>
</dbReference>
<dbReference type="InterPro" id="IPR036513">
    <property type="entry name" value="STAS_dom_sf"/>
</dbReference>
<keyword evidence="8" id="KW-1185">Reference proteome</keyword>
<evidence type="ECO:0000256" key="4">
    <source>
        <dbReference type="ARBA" id="ARBA00023136"/>
    </source>
</evidence>
<dbReference type="SUPFAM" id="SSF52091">
    <property type="entry name" value="SpoIIaa-like"/>
    <property type="match status" value="1"/>
</dbReference>
<keyword evidence="3 5" id="KW-1133">Transmembrane helix</keyword>
<protein>
    <recommendedName>
        <fullName evidence="6">STAS domain-containing protein</fullName>
    </recommendedName>
</protein>
<evidence type="ECO:0000256" key="3">
    <source>
        <dbReference type="ARBA" id="ARBA00022989"/>
    </source>
</evidence>
<dbReference type="OrthoDB" id="288203at2759"/>
<dbReference type="InterPro" id="IPR001902">
    <property type="entry name" value="SLC26A/SulP_fam"/>
</dbReference>
<dbReference type="PROSITE" id="PS50801">
    <property type="entry name" value="STAS"/>
    <property type="match status" value="1"/>
</dbReference>
<dbReference type="Pfam" id="PF00916">
    <property type="entry name" value="Sulfate_transp"/>
    <property type="match status" value="1"/>
</dbReference>
<feature type="transmembrane region" description="Helical" evidence="5">
    <location>
        <begin position="339"/>
        <end position="368"/>
    </location>
</feature>
<keyword evidence="2 5" id="KW-0812">Transmembrane</keyword>
<evidence type="ECO:0000259" key="6">
    <source>
        <dbReference type="PROSITE" id="PS50801"/>
    </source>
</evidence>
<dbReference type="AlphaFoldDB" id="A0A8T2J7E5"/>
<feature type="domain" description="STAS" evidence="6">
    <location>
        <begin position="392"/>
        <end position="558"/>
    </location>
</feature>
<dbReference type="GO" id="GO:0055085">
    <property type="term" value="P:transmembrane transport"/>
    <property type="evidence" value="ECO:0007669"/>
    <property type="project" value="InterPro"/>
</dbReference>
<keyword evidence="4 5" id="KW-0472">Membrane</keyword>
<feature type="transmembrane region" description="Helical" evidence="5">
    <location>
        <begin position="241"/>
        <end position="265"/>
    </location>
</feature>